<proteinExistence type="predicted"/>
<evidence type="ECO:0000313" key="1">
    <source>
        <dbReference type="EMBL" id="SEH74797.1"/>
    </source>
</evidence>
<sequence length="190" mass="20881">MTPGVRSKPPADRGIIVFGNDIDLAVLEHPFRLHKRIACQEIRQQRQDIAGAKGRAHADLEDAGRFALIGRHGGNGTLQVCQIIADGGEEAFARLGQRELARTALKEANTEIGLEDRDIATDGRGRDGKPALQRKIRRVRRCGQRTPDLPAVPSDFQRLLETKKGYCAVKSGASTEVSIGKAEVEYKLYK</sequence>
<evidence type="ECO:0000313" key="4">
    <source>
        <dbReference type="Proteomes" id="UP000198939"/>
    </source>
</evidence>
<gene>
    <name evidence="1" type="ORF">RTCCBAU85039_2117</name>
    <name evidence="2" type="ORF">SAMN05216228_1007111</name>
</gene>
<dbReference type="Proteomes" id="UP000183063">
    <property type="component" value="Unassembled WGS sequence"/>
</dbReference>
<name>A0A1H8J5N7_9HYPH</name>
<dbReference type="AlphaFoldDB" id="A0A1H8J5N7"/>
<evidence type="ECO:0000313" key="3">
    <source>
        <dbReference type="Proteomes" id="UP000183063"/>
    </source>
</evidence>
<dbReference type="STRING" id="501024.RTCCBAU85039_2117"/>
<dbReference type="EMBL" id="FOCV01000007">
    <property type="protein sequence ID" value="SEN75911.1"/>
    <property type="molecule type" value="Genomic_DNA"/>
</dbReference>
<keyword evidence="4" id="KW-1185">Reference proteome</keyword>
<accession>A0A1H8J5N7</accession>
<reference evidence="1" key="1">
    <citation type="submission" date="2016-10" db="EMBL/GenBank/DDBJ databases">
        <authorList>
            <person name="de Groot N.N."/>
        </authorList>
    </citation>
    <scope>NUCLEOTIDE SEQUENCE [LARGE SCALE GENOMIC DNA]</scope>
    <source>
        <strain evidence="1">CCBAU85039</strain>
    </source>
</reference>
<reference evidence="2 4" key="2">
    <citation type="submission" date="2016-10" db="EMBL/GenBank/DDBJ databases">
        <authorList>
            <person name="Varghese N."/>
            <person name="Submissions S."/>
        </authorList>
    </citation>
    <scope>NUCLEOTIDE SEQUENCE [LARGE SCALE GENOMIC DNA]</scope>
    <source>
        <strain evidence="2 4">CGMCC 1.7071</strain>
    </source>
</reference>
<dbReference type="EMBL" id="FNXB01000009">
    <property type="protein sequence ID" value="SEH74797.1"/>
    <property type="molecule type" value="Genomic_DNA"/>
</dbReference>
<protein>
    <submittedName>
        <fullName evidence="1">Uncharacterized protein</fullName>
    </submittedName>
</protein>
<evidence type="ECO:0000313" key="2">
    <source>
        <dbReference type="EMBL" id="SEN75911.1"/>
    </source>
</evidence>
<dbReference type="Proteomes" id="UP000198939">
    <property type="component" value="Unassembled WGS sequence"/>
</dbReference>
<organism evidence="1 3">
    <name type="scientific">Rhizobium tibeticum</name>
    <dbReference type="NCBI Taxonomy" id="501024"/>
    <lineage>
        <taxon>Bacteria</taxon>
        <taxon>Pseudomonadati</taxon>
        <taxon>Pseudomonadota</taxon>
        <taxon>Alphaproteobacteria</taxon>
        <taxon>Hyphomicrobiales</taxon>
        <taxon>Rhizobiaceae</taxon>
        <taxon>Rhizobium/Agrobacterium group</taxon>
        <taxon>Rhizobium</taxon>
    </lineage>
</organism>
<reference evidence="3" key="3">
    <citation type="submission" date="2016-10" db="EMBL/GenBank/DDBJ databases">
        <authorList>
            <person name="Wibberg D."/>
        </authorList>
    </citation>
    <scope>NUCLEOTIDE SEQUENCE [LARGE SCALE GENOMIC DNA]</scope>
</reference>